<evidence type="ECO:0000313" key="3">
    <source>
        <dbReference type="Proteomes" id="UP000801492"/>
    </source>
</evidence>
<organism evidence="2 3">
    <name type="scientific">Ignelater luminosus</name>
    <name type="common">Cucubano</name>
    <name type="synonym">Pyrophorus luminosus</name>
    <dbReference type="NCBI Taxonomy" id="2038154"/>
    <lineage>
        <taxon>Eukaryota</taxon>
        <taxon>Metazoa</taxon>
        <taxon>Ecdysozoa</taxon>
        <taxon>Arthropoda</taxon>
        <taxon>Hexapoda</taxon>
        <taxon>Insecta</taxon>
        <taxon>Pterygota</taxon>
        <taxon>Neoptera</taxon>
        <taxon>Endopterygota</taxon>
        <taxon>Coleoptera</taxon>
        <taxon>Polyphaga</taxon>
        <taxon>Elateriformia</taxon>
        <taxon>Elateroidea</taxon>
        <taxon>Elateridae</taxon>
        <taxon>Agrypninae</taxon>
        <taxon>Pyrophorini</taxon>
        <taxon>Ignelater</taxon>
    </lineage>
</organism>
<sequence length="483" mass="55163">MLSPQMAVHIVQHAEKHNENAALSDDPNKVWINPSKCLVEKALERWSNTKMRADNTSVITLLLDPPGPPRAQVLQNRKRKAYPDSGLEIVTRYEGDLPMAPKRTCIDNIQDKRIDKSIQVDLCEKDSGIFSASDILRRMSAEHAVKNSPILQTIMQDKHSSSTVNSSICEVGTSTDDLDRAFVPRTRESTSFDPREANHSSTSEKLGESEKTCVLNKELSKNDENVQINEISSSSNDVDDEQSEKEQIVPSTKAKNKKFTEQTERPVLRSRNSKSTVEQKNSLVKNTRKMCPKQKETRSDLERENSGDTPRQLRIRHTTIQKPDSSKPSKKLTAQTKQDQNQNVAFKKSTVAVKATTSNCTKVEWINASMFRSIIKHKNSLNAKTPNQKGRNVLKMRGRLKDSLQMELKQTKQQERIEDNLRRSLRHTDQENVKRIEKKVKKDETVVKRGRGRPHGSKNRAKYQPVRRTERTSLDRLRTRLGR</sequence>
<comment type="caution">
    <text evidence="2">The sequence shown here is derived from an EMBL/GenBank/DDBJ whole genome shotgun (WGS) entry which is preliminary data.</text>
</comment>
<feature type="compositionally biased region" description="Basic and acidic residues" evidence="1">
    <location>
        <begin position="258"/>
        <end position="267"/>
    </location>
</feature>
<keyword evidence="3" id="KW-1185">Reference proteome</keyword>
<feature type="compositionally biased region" description="Polar residues" evidence="1">
    <location>
        <begin position="273"/>
        <end position="285"/>
    </location>
</feature>
<feature type="compositionally biased region" description="Basic and acidic residues" evidence="1">
    <location>
        <begin position="467"/>
        <end position="483"/>
    </location>
</feature>
<name>A0A8K0G1Q0_IGNLU</name>
<feature type="compositionally biased region" description="Basic and acidic residues" evidence="1">
    <location>
        <begin position="293"/>
        <end position="306"/>
    </location>
</feature>
<evidence type="ECO:0000256" key="1">
    <source>
        <dbReference type="SAM" id="MobiDB-lite"/>
    </source>
</evidence>
<proteinExistence type="predicted"/>
<dbReference type="AlphaFoldDB" id="A0A8K0G1Q0"/>
<protein>
    <submittedName>
        <fullName evidence="2">Uncharacterized protein</fullName>
    </submittedName>
</protein>
<feature type="region of interest" description="Disordered" evidence="1">
    <location>
        <begin position="179"/>
        <end position="211"/>
    </location>
</feature>
<dbReference type="OrthoDB" id="10025511at2759"/>
<dbReference type="Proteomes" id="UP000801492">
    <property type="component" value="Unassembled WGS sequence"/>
</dbReference>
<feature type="compositionally biased region" description="Basic residues" evidence="1">
    <location>
        <begin position="448"/>
        <end position="461"/>
    </location>
</feature>
<accession>A0A8K0G1Q0</accession>
<dbReference type="EMBL" id="VTPC01090587">
    <property type="protein sequence ID" value="KAF2882811.1"/>
    <property type="molecule type" value="Genomic_DNA"/>
</dbReference>
<feature type="region of interest" description="Disordered" evidence="1">
    <location>
        <begin position="440"/>
        <end position="483"/>
    </location>
</feature>
<feature type="compositionally biased region" description="Basic and acidic residues" evidence="1">
    <location>
        <begin position="179"/>
        <end position="198"/>
    </location>
</feature>
<gene>
    <name evidence="2" type="ORF">ILUMI_23323</name>
</gene>
<feature type="region of interest" description="Disordered" evidence="1">
    <location>
        <begin position="224"/>
        <end position="340"/>
    </location>
</feature>
<reference evidence="2" key="1">
    <citation type="submission" date="2019-08" db="EMBL/GenBank/DDBJ databases">
        <title>The genome of the North American firefly Photinus pyralis.</title>
        <authorList>
            <consortium name="Photinus pyralis genome working group"/>
            <person name="Fallon T.R."/>
            <person name="Sander Lower S.E."/>
            <person name="Weng J.-K."/>
        </authorList>
    </citation>
    <scope>NUCLEOTIDE SEQUENCE</scope>
    <source>
        <strain evidence="2">TRF0915ILg1</strain>
        <tissue evidence="2">Whole body</tissue>
    </source>
</reference>
<feature type="compositionally biased region" description="Polar residues" evidence="1">
    <location>
        <begin position="225"/>
        <end position="236"/>
    </location>
</feature>
<evidence type="ECO:0000313" key="2">
    <source>
        <dbReference type="EMBL" id="KAF2882811.1"/>
    </source>
</evidence>